<dbReference type="InterPro" id="IPR013783">
    <property type="entry name" value="Ig-like_fold"/>
</dbReference>
<comment type="caution">
    <text evidence="4">The sequence shown here is derived from an EMBL/GenBank/DDBJ whole genome shotgun (WGS) entry which is preliminary data.</text>
</comment>
<dbReference type="PANTHER" id="PTHR46708:SF2">
    <property type="entry name" value="FIBRONECTIN TYPE-III DOMAIN-CONTAINING PROTEIN"/>
    <property type="match status" value="1"/>
</dbReference>
<evidence type="ECO:0000256" key="2">
    <source>
        <dbReference type="SAM" id="SignalP"/>
    </source>
</evidence>
<accession>A0AAV8WFU3</accession>
<keyword evidence="2" id="KW-0732">Signal</keyword>
<feature type="signal peptide" evidence="2">
    <location>
        <begin position="1"/>
        <end position="22"/>
    </location>
</feature>
<evidence type="ECO:0000313" key="5">
    <source>
        <dbReference type="Proteomes" id="UP001159042"/>
    </source>
</evidence>
<dbReference type="CDD" id="cd00063">
    <property type="entry name" value="FN3"/>
    <property type="match status" value="1"/>
</dbReference>
<organism evidence="4 5">
    <name type="scientific">Exocentrus adspersus</name>
    <dbReference type="NCBI Taxonomy" id="1586481"/>
    <lineage>
        <taxon>Eukaryota</taxon>
        <taxon>Metazoa</taxon>
        <taxon>Ecdysozoa</taxon>
        <taxon>Arthropoda</taxon>
        <taxon>Hexapoda</taxon>
        <taxon>Insecta</taxon>
        <taxon>Pterygota</taxon>
        <taxon>Neoptera</taxon>
        <taxon>Endopterygota</taxon>
        <taxon>Coleoptera</taxon>
        <taxon>Polyphaga</taxon>
        <taxon>Cucujiformia</taxon>
        <taxon>Chrysomeloidea</taxon>
        <taxon>Cerambycidae</taxon>
        <taxon>Lamiinae</taxon>
        <taxon>Acanthocinini</taxon>
        <taxon>Exocentrus</taxon>
    </lineage>
</organism>
<feature type="chain" id="PRO_5043675918" description="Fibronectin type-III domain-containing protein" evidence="2">
    <location>
        <begin position="23"/>
        <end position="598"/>
    </location>
</feature>
<evidence type="ECO:0000313" key="4">
    <source>
        <dbReference type="EMBL" id="KAJ8925227.1"/>
    </source>
</evidence>
<keyword evidence="5" id="KW-1185">Reference proteome</keyword>
<dbReference type="SUPFAM" id="SSF49265">
    <property type="entry name" value="Fibronectin type III"/>
    <property type="match status" value="3"/>
</dbReference>
<evidence type="ECO:0000259" key="3">
    <source>
        <dbReference type="PROSITE" id="PS50853"/>
    </source>
</evidence>
<feature type="domain" description="Fibronectin type-III" evidence="3">
    <location>
        <begin position="497"/>
        <end position="594"/>
    </location>
</feature>
<reference evidence="4 5" key="1">
    <citation type="journal article" date="2023" name="Insect Mol. Biol.">
        <title>Genome sequencing provides insights into the evolution of gene families encoding plant cell wall-degrading enzymes in longhorned beetles.</title>
        <authorList>
            <person name="Shin N.R."/>
            <person name="Okamura Y."/>
            <person name="Kirsch R."/>
            <person name="Pauchet Y."/>
        </authorList>
    </citation>
    <scope>NUCLEOTIDE SEQUENCE [LARGE SCALE GENOMIC DNA]</scope>
    <source>
        <strain evidence="4">EAD_L_NR</strain>
    </source>
</reference>
<dbReference type="AlphaFoldDB" id="A0AAV8WFU3"/>
<dbReference type="InterPro" id="IPR050991">
    <property type="entry name" value="ECM_Regulatory_Proteins"/>
</dbReference>
<dbReference type="Gene3D" id="2.60.40.10">
    <property type="entry name" value="Immunoglobulins"/>
    <property type="match status" value="1"/>
</dbReference>
<gene>
    <name evidence="4" type="ORF">NQ315_001413</name>
</gene>
<keyword evidence="1" id="KW-0677">Repeat</keyword>
<dbReference type="InterPro" id="IPR003961">
    <property type="entry name" value="FN3_dom"/>
</dbReference>
<dbReference type="PROSITE" id="PS50853">
    <property type="entry name" value="FN3"/>
    <property type="match status" value="1"/>
</dbReference>
<protein>
    <recommendedName>
        <fullName evidence="3">Fibronectin type-III domain-containing protein</fullName>
    </recommendedName>
</protein>
<dbReference type="SMART" id="SM00060">
    <property type="entry name" value="FN3"/>
    <property type="match status" value="4"/>
</dbReference>
<name>A0AAV8WFU3_9CUCU</name>
<sequence>MMSTKFILIFGVWLCLVDVAKGEECVAGYVLNLRIHVGGNLTWTVSPAEPCRIEAFQVDVVGDRQDEYHFTVTTTYADLSYLKACEEWQFLVTPISNGVLGRQMRIVDWIPLPEDADLTLRYFNVTEVGKKDILLEWDLRNRTHGDCTLEYRVVVTDRQSSSSRDVYFTGHFARLDFLSPCVPYRLTIRAVNMGNGGVEGPLLASDVEIPAYPEDPPKLKDLQVGPTSLSTIWQLENYVTNRCPVTNLFLDGGTYFNITIPIRDPFGRPPVQVNVTNLLPNTMYVFRTRVENIGGLSTVVPMAVQTLELAPGPVLNLKIHPNATLTWSLNPSEPCEVNSFQVAAEGDREDDYHVRVSTNYVDLSMLKTCEQWKFYVTPISQNILGHSTRLIDWIPLPENANLTLDYFYVFMWQPGDIYAMWGLANRTYGDCTLQYRISILDQDTAFVRDIYVTGTSIALRFLSPCIHYHFSIRAVNTALNGIEGKIATATYQVPPYPEDPPTLRHIDIGPTYISMFWRLENYLKNRCPVLLFYLDGGEHFNHTIPVMDTDGRPPVHVNVTGLQPNTRYSFKVYVKNTGGMSPAVPMVVQTSELNPTAE</sequence>
<dbReference type="InterPro" id="IPR036116">
    <property type="entry name" value="FN3_sf"/>
</dbReference>
<evidence type="ECO:0000256" key="1">
    <source>
        <dbReference type="ARBA" id="ARBA00022737"/>
    </source>
</evidence>
<dbReference type="EMBL" id="JANEYG010000002">
    <property type="protein sequence ID" value="KAJ8925227.1"/>
    <property type="molecule type" value="Genomic_DNA"/>
</dbReference>
<dbReference type="Proteomes" id="UP001159042">
    <property type="component" value="Unassembled WGS sequence"/>
</dbReference>
<proteinExistence type="predicted"/>
<dbReference type="PANTHER" id="PTHR46708">
    <property type="entry name" value="TENASCIN"/>
    <property type="match status" value="1"/>
</dbReference>